<keyword evidence="1" id="KW-0812">Transmembrane</keyword>
<dbReference type="GeneID" id="18256555"/>
<dbReference type="KEGG" id="cthr:CTHT_0025170"/>
<feature type="transmembrane region" description="Helical" evidence="1">
    <location>
        <begin position="358"/>
        <end position="375"/>
    </location>
</feature>
<feature type="domain" description="GH16" evidence="3">
    <location>
        <begin position="50"/>
        <end position="310"/>
    </location>
</feature>
<accession>G0S5R2</accession>
<gene>
    <name evidence="4" type="ORF">CTHT_0025170</name>
</gene>
<dbReference type="PROSITE" id="PS51762">
    <property type="entry name" value="GH16_2"/>
    <property type="match status" value="1"/>
</dbReference>
<dbReference type="eggNOG" id="ENOG502S0II">
    <property type="taxonomic scope" value="Eukaryota"/>
</dbReference>
<dbReference type="InterPro" id="IPR013320">
    <property type="entry name" value="ConA-like_dom_sf"/>
</dbReference>
<dbReference type="OrthoDB" id="4388755at2759"/>
<evidence type="ECO:0000313" key="4">
    <source>
        <dbReference type="EMBL" id="EGS20681.1"/>
    </source>
</evidence>
<dbReference type="GO" id="GO:0004553">
    <property type="term" value="F:hydrolase activity, hydrolyzing O-glycosyl compounds"/>
    <property type="evidence" value="ECO:0007669"/>
    <property type="project" value="InterPro"/>
</dbReference>
<evidence type="ECO:0000313" key="5">
    <source>
        <dbReference type="Proteomes" id="UP000008066"/>
    </source>
</evidence>
<reference evidence="4 5" key="1">
    <citation type="journal article" date="2011" name="Cell">
        <title>Insight into structure and assembly of the nuclear pore complex by utilizing the genome of a eukaryotic thermophile.</title>
        <authorList>
            <person name="Amlacher S."/>
            <person name="Sarges P."/>
            <person name="Flemming D."/>
            <person name="van Noort V."/>
            <person name="Kunze R."/>
            <person name="Devos D.P."/>
            <person name="Arumugam M."/>
            <person name="Bork P."/>
            <person name="Hurt E."/>
        </authorList>
    </citation>
    <scope>NUCLEOTIDE SEQUENCE [LARGE SCALE GENOMIC DNA]</scope>
    <source>
        <strain evidence="5">DSM 1495 / CBS 144.50 / IMI 039719</strain>
    </source>
</reference>
<dbReference type="SUPFAM" id="SSF49899">
    <property type="entry name" value="Concanavalin A-like lectins/glucanases"/>
    <property type="match status" value="1"/>
</dbReference>
<keyword evidence="1" id="KW-1133">Transmembrane helix</keyword>
<evidence type="ECO:0000259" key="3">
    <source>
        <dbReference type="PROSITE" id="PS51762"/>
    </source>
</evidence>
<feature type="signal peptide" evidence="2">
    <location>
        <begin position="1"/>
        <end position="21"/>
    </location>
</feature>
<sequence length="376" mass="41978">MRRQLRVSSLLLSAAIPFATADPIFGNDSFCGCYLTNGEEGHYFSYHRFFDFRNLPQYAGVPDVIQDARASAEADPTSSFFSSRSWDDFWMINNWNNSWPNASRSDVSYLMVNSPNNVYIEANSDPESEPATWLTLRTQRLRNFQTAAEIETLSPNYKYVSVRMLARTRGGPGAVTALFTYRVAPTLSEVQESDLEVLTGDPLGLVRYTNQPSYTEDGDSVPNATKNVTLPRGLKWTDWAVHRLDWTPGMTTWYVDDVLVFQSTFQVPEDESAIILNAWSDGGEWSGNMTVGDAAWLQVQWIEVVYNNTDHGKKTIGVKGKSCRRVCSVDETPQLGTPVLLWESAAGGLRTQGMHLPWALPIVVGFTMVLISGGLL</sequence>
<dbReference type="OMA" id="WSTHRLD"/>
<evidence type="ECO:0000256" key="2">
    <source>
        <dbReference type="SAM" id="SignalP"/>
    </source>
</evidence>
<dbReference type="GO" id="GO:0005975">
    <property type="term" value="P:carbohydrate metabolic process"/>
    <property type="evidence" value="ECO:0007669"/>
    <property type="project" value="InterPro"/>
</dbReference>
<name>G0S5R2_CHATD</name>
<feature type="chain" id="PRO_5003409328" evidence="2">
    <location>
        <begin position="22"/>
        <end position="376"/>
    </location>
</feature>
<dbReference type="PANTHER" id="PTHR38121:SF4">
    <property type="entry name" value="GH16 DOMAIN-CONTAINING PROTEIN-RELATED"/>
    <property type="match status" value="1"/>
</dbReference>
<dbReference type="PANTHER" id="PTHR38121">
    <property type="entry name" value="GH16 DOMAIN-CONTAINING PROTEIN"/>
    <property type="match status" value="1"/>
</dbReference>
<dbReference type="RefSeq" id="XP_006692977.1">
    <property type="nucleotide sequence ID" value="XM_006692914.1"/>
</dbReference>
<protein>
    <submittedName>
        <fullName evidence="4">Hydrolase-like protein</fullName>
    </submittedName>
</protein>
<dbReference type="HOGENOM" id="CLU_039765_0_1_1"/>
<organism evidence="5">
    <name type="scientific">Chaetomium thermophilum (strain DSM 1495 / CBS 144.50 / IMI 039719)</name>
    <name type="common">Thermochaetoides thermophila</name>
    <dbReference type="NCBI Taxonomy" id="759272"/>
    <lineage>
        <taxon>Eukaryota</taxon>
        <taxon>Fungi</taxon>
        <taxon>Dikarya</taxon>
        <taxon>Ascomycota</taxon>
        <taxon>Pezizomycotina</taxon>
        <taxon>Sordariomycetes</taxon>
        <taxon>Sordariomycetidae</taxon>
        <taxon>Sordariales</taxon>
        <taxon>Chaetomiaceae</taxon>
        <taxon>Thermochaetoides</taxon>
    </lineage>
</organism>
<dbReference type="CDD" id="cd00413">
    <property type="entry name" value="Glyco_hydrolase_16"/>
    <property type="match status" value="1"/>
</dbReference>
<dbReference type="EMBL" id="GL988041">
    <property type="protein sequence ID" value="EGS20681.1"/>
    <property type="molecule type" value="Genomic_DNA"/>
</dbReference>
<keyword evidence="4" id="KW-0378">Hydrolase</keyword>
<evidence type="ECO:0000256" key="1">
    <source>
        <dbReference type="SAM" id="Phobius"/>
    </source>
</evidence>
<dbReference type="Proteomes" id="UP000008066">
    <property type="component" value="Unassembled WGS sequence"/>
</dbReference>
<keyword evidence="1" id="KW-0472">Membrane</keyword>
<keyword evidence="5" id="KW-1185">Reference proteome</keyword>
<proteinExistence type="predicted"/>
<dbReference type="InterPro" id="IPR000757">
    <property type="entry name" value="Beta-glucanase-like"/>
</dbReference>
<keyword evidence="2" id="KW-0732">Signal</keyword>
<dbReference type="Gene3D" id="2.60.120.200">
    <property type="match status" value="1"/>
</dbReference>
<dbReference type="Pfam" id="PF00722">
    <property type="entry name" value="Glyco_hydro_16"/>
    <property type="match status" value="1"/>
</dbReference>
<dbReference type="AlphaFoldDB" id="G0S5R2"/>